<dbReference type="GeneID" id="24563730"/>
<dbReference type="GO" id="GO:0006361">
    <property type="term" value="P:transcription initiation at RNA polymerase I promoter"/>
    <property type="evidence" value="ECO:0007669"/>
    <property type="project" value="InterPro"/>
</dbReference>
<comment type="similarity">
    <text evidence="1">Belongs to the RRN3 family.</text>
</comment>
<dbReference type="AlphaFoldDB" id="A0A061D8E7"/>
<evidence type="ECO:0000313" key="3">
    <source>
        <dbReference type="EMBL" id="CDR95189.1"/>
    </source>
</evidence>
<dbReference type="PANTHER" id="PTHR12790">
    <property type="entry name" value="TRANSCRIPTION INITIATION FACTOR IA RRN3"/>
    <property type="match status" value="1"/>
</dbReference>
<organism evidence="3 4">
    <name type="scientific">Babesia bigemina</name>
    <dbReference type="NCBI Taxonomy" id="5866"/>
    <lineage>
        <taxon>Eukaryota</taxon>
        <taxon>Sar</taxon>
        <taxon>Alveolata</taxon>
        <taxon>Apicomplexa</taxon>
        <taxon>Aconoidasida</taxon>
        <taxon>Piroplasmida</taxon>
        <taxon>Babesiidae</taxon>
        <taxon>Babesia</taxon>
    </lineage>
</organism>
<dbReference type="GO" id="GO:0001042">
    <property type="term" value="F:RNA polymerase I core binding"/>
    <property type="evidence" value="ECO:0007669"/>
    <property type="project" value="TreeGrafter"/>
</dbReference>
<dbReference type="Pfam" id="PF05327">
    <property type="entry name" value="RRN3"/>
    <property type="match status" value="1"/>
</dbReference>
<dbReference type="GO" id="GO:0001181">
    <property type="term" value="F:RNA polymerase I general transcription initiation factor activity"/>
    <property type="evidence" value="ECO:0007669"/>
    <property type="project" value="InterPro"/>
</dbReference>
<keyword evidence="4" id="KW-1185">Reference proteome</keyword>
<feature type="region of interest" description="Disordered" evidence="2">
    <location>
        <begin position="852"/>
        <end position="879"/>
    </location>
</feature>
<evidence type="ECO:0000256" key="1">
    <source>
        <dbReference type="ARBA" id="ARBA00010098"/>
    </source>
</evidence>
<reference evidence="4" key="1">
    <citation type="submission" date="2014-06" db="EMBL/GenBank/DDBJ databases">
        <authorList>
            <person name="Aslett M."/>
            <person name="De Silva N."/>
        </authorList>
    </citation>
    <scope>NUCLEOTIDE SEQUENCE [LARGE SCALE GENOMIC DNA]</scope>
    <source>
        <strain evidence="4">Bond</strain>
    </source>
</reference>
<feature type="region of interest" description="Disordered" evidence="2">
    <location>
        <begin position="386"/>
        <end position="449"/>
    </location>
</feature>
<evidence type="ECO:0000256" key="2">
    <source>
        <dbReference type="SAM" id="MobiDB-lite"/>
    </source>
</evidence>
<dbReference type="Pfam" id="PF11523">
    <property type="entry name" value="DUF3223"/>
    <property type="match status" value="1"/>
</dbReference>
<dbReference type="OrthoDB" id="26970at2759"/>
<dbReference type="OMA" id="PRCVRYL"/>
<dbReference type="KEGG" id="bbig:BBBOND_0203460"/>
<accession>A0A061D8E7</accession>
<dbReference type="RefSeq" id="XP_012767375.1">
    <property type="nucleotide sequence ID" value="XM_012911921.1"/>
</dbReference>
<dbReference type="EMBL" id="LK391708">
    <property type="protein sequence ID" value="CDR95189.1"/>
    <property type="molecule type" value="Genomic_DNA"/>
</dbReference>
<protein>
    <submittedName>
        <fullName evidence="3">RRN3 domain containing protein,putative</fullName>
    </submittedName>
</protein>
<sequence length="1034" mass="114344">MATYLSHLRKLKLPRAPGSLSGAGQPSPTQDNKAIVRQLYDIVSKKSIDETALNQFLKLFSEGFCWSSATDQEVRDCRNAVVDLVVADNTLVTAVIHEFVLRFRGVSEDGAKIDLGGRVFDSLVDLKKRLRQILIDSPSGVCLEGDDLSLLLSVLRNHPRCRDAMDAVDGVFPSVHLNPKYRGLRCFFYRRKDGQCVDFSYARCADYVKPRAARYHESLCEVIIELCRLFPGVVGTVADSLEIVYPHYNLGIEQHIAVSRSMLIIARHVPPLRGVVYRLLIKKMTIIDAEIRASDPTSFCEVKLESMRSDSLKEMAEKLRSGELGVSEAKQQMEGDAWYKRMQDLRTDEDFDEMTQKLDSLMSIVLYELRDLLMANLNTVACESGASHMHSSDAGSSHVEDHALSSSDSESDSDEEVSRQGRTPSNGAVGRVKQELDDGGGPVQGPRSAADVGHAAAGAVKSEYNGNTVTTVSDIIISELFDIFEDIILPTHNCKYVQFIYMYVISFHTPWTHLFLQRLLLILYDEEAHSIRRKVAANYIASIVCRANFIDGQLVCSIVYYLFSMLTKFDYLLSQCPDSLASSIGSDTTPRSRNRFGESMNSRSTAQLKRCYSLQQDLLHIIGYHGGTIGMSPRCVRYLQEGRNSLCAFIDSRLHPIGHIPEKIIDDAIAATSIVPNLRKLHICLARAKEAIFSNDSSCLKGFTARSVESRYPFGSFTLYHSGCFVRDKYRLTTYFESQRDAVSSSIKAEPEELPVKREDLCHPSDVPAASQSSAITVAPAAATGATRVYESVVAQATEVKHERDYATCSATCGREQGQVEPVKSDVIMDSSLSSTDENAAALRIAVNTNASSPLKEDSASYGEQYEPKSQHSPTDSAASVANAIKDRLQKKHRRRWQSLPADVEPDYDFWGFNYATQSSSHSHGDTDTSTEGSYKKLKSDAAGHLGDPNAPAPSTTTTTTTNRHGSSDNNRLIVIGIDQLDDFELSLSSSILVNAPRRSSTRIFDMLTSTAAYKSAIINSAATKNNHKQSRVT</sequence>
<dbReference type="Proteomes" id="UP000033188">
    <property type="component" value="Chromosome 2"/>
</dbReference>
<name>A0A061D8E7_BABBI</name>
<evidence type="ECO:0000313" key="4">
    <source>
        <dbReference type="Proteomes" id="UP000033188"/>
    </source>
</evidence>
<dbReference type="Gene3D" id="3.10.450.40">
    <property type="match status" value="1"/>
</dbReference>
<dbReference type="STRING" id="5866.A0A061D8E7"/>
<dbReference type="InterPro" id="IPR007991">
    <property type="entry name" value="RNA_pol_I_trans_ini_fac_RRN3"/>
</dbReference>
<feature type="region of interest" description="Disordered" evidence="2">
    <location>
        <begin position="940"/>
        <end position="967"/>
    </location>
</feature>
<gene>
    <name evidence="3" type="ORF">BBBOND_0203460</name>
</gene>
<proteinExistence type="inferred from homology"/>
<dbReference type="GO" id="GO:0005634">
    <property type="term" value="C:nucleus"/>
    <property type="evidence" value="ECO:0007669"/>
    <property type="project" value="TreeGrafter"/>
</dbReference>
<dbReference type="PANTHER" id="PTHR12790:SF0">
    <property type="entry name" value="RNA POLYMERASE I-SPECIFIC TRANSCRIPTION INITIATION FACTOR RRN3-RELATED"/>
    <property type="match status" value="1"/>
</dbReference>
<dbReference type="VEuPathDB" id="PiroplasmaDB:BBBOND_0203460"/>